<evidence type="ECO:0000256" key="6">
    <source>
        <dbReference type="ARBA" id="ARBA00022679"/>
    </source>
</evidence>
<reference evidence="11 12" key="1">
    <citation type="submission" date="2020-03" db="EMBL/GenBank/DDBJ databases">
        <title>WGS of actinomycetes isolated from Thailand.</title>
        <authorList>
            <person name="Thawai C."/>
        </authorList>
    </citation>
    <scope>NUCLEOTIDE SEQUENCE [LARGE SCALE GENOMIC DNA]</scope>
    <source>
        <strain evidence="11 12">PRB2-1</strain>
    </source>
</reference>
<dbReference type="InterPro" id="IPR035895">
    <property type="entry name" value="HPr-like_sf"/>
</dbReference>
<dbReference type="SUPFAM" id="SSF55594">
    <property type="entry name" value="HPr-like"/>
    <property type="match status" value="1"/>
</dbReference>
<gene>
    <name evidence="11" type="ORF">HCN08_14690</name>
</gene>
<dbReference type="InterPro" id="IPR004701">
    <property type="entry name" value="PTS_EIIA_man-typ"/>
</dbReference>
<keyword evidence="6" id="KW-0808">Transferase</keyword>
<dbReference type="InterPro" id="IPR036662">
    <property type="entry name" value="PTS_EIIA_man-typ_sf"/>
</dbReference>
<evidence type="ECO:0000259" key="9">
    <source>
        <dbReference type="PROSITE" id="PS51096"/>
    </source>
</evidence>
<evidence type="ECO:0000313" key="12">
    <source>
        <dbReference type="Proteomes" id="UP000734511"/>
    </source>
</evidence>
<proteinExistence type="predicted"/>
<dbReference type="EMBL" id="JAATEJ010000010">
    <property type="protein sequence ID" value="NJP44631.1"/>
    <property type="molecule type" value="Genomic_DNA"/>
</dbReference>
<dbReference type="SUPFAM" id="SSF53062">
    <property type="entry name" value="PTS system fructose IIA component-like"/>
    <property type="match status" value="1"/>
</dbReference>
<dbReference type="InterPro" id="IPR001020">
    <property type="entry name" value="PTS_HPr_His_P_site"/>
</dbReference>
<dbReference type="EC" id="2.7.1.121" evidence="4"/>
<dbReference type="PROSITE" id="PS51350">
    <property type="entry name" value="PTS_HPR_DOM"/>
    <property type="match status" value="1"/>
</dbReference>
<dbReference type="InterPro" id="IPR012844">
    <property type="entry name" value="DhaM_N"/>
</dbReference>
<dbReference type="InterPro" id="IPR050499">
    <property type="entry name" value="PEP-utilizing_PTS_enzyme"/>
</dbReference>
<dbReference type="PRINTS" id="PR00107">
    <property type="entry name" value="PHOSPHOCPHPR"/>
</dbReference>
<dbReference type="PRINTS" id="PR01736">
    <property type="entry name" value="PHPHTRNFRASE"/>
</dbReference>
<evidence type="ECO:0000313" key="11">
    <source>
        <dbReference type="EMBL" id="NJP44631.1"/>
    </source>
</evidence>
<accession>A0ABX0ZN03</accession>
<keyword evidence="12" id="KW-1185">Reference proteome</keyword>
<dbReference type="RefSeq" id="WP_167983502.1">
    <property type="nucleotide sequence ID" value="NZ_JAATEJ010000010.1"/>
</dbReference>
<dbReference type="SUPFAM" id="SSF51621">
    <property type="entry name" value="Phosphoenolpyruvate/pyruvate domain"/>
    <property type="match status" value="1"/>
</dbReference>
<protein>
    <recommendedName>
        <fullName evidence="5">Phosphocarrier protein HPr</fullName>
        <ecNumber evidence="4">2.7.1.121</ecNumber>
    </recommendedName>
</protein>
<evidence type="ECO:0000256" key="1">
    <source>
        <dbReference type="ARBA" id="ARBA00001113"/>
    </source>
</evidence>
<comment type="caution">
    <text evidence="11">The sequence shown here is derived from an EMBL/GenBank/DDBJ whole genome shotgun (WGS) entry which is preliminary data.</text>
</comment>
<dbReference type="Pfam" id="PF00381">
    <property type="entry name" value="PTS-HPr"/>
    <property type="match status" value="1"/>
</dbReference>
<dbReference type="InterPro" id="IPR000121">
    <property type="entry name" value="PEP_util_C"/>
</dbReference>
<evidence type="ECO:0000256" key="8">
    <source>
        <dbReference type="SAM" id="MobiDB-lite"/>
    </source>
</evidence>
<comment type="catalytic activity">
    <reaction evidence="1">
        <text>dihydroxyacetone + phosphoenolpyruvate = dihydroxyacetone phosphate + pyruvate</text>
        <dbReference type="Rhea" id="RHEA:18381"/>
        <dbReference type="ChEBI" id="CHEBI:15361"/>
        <dbReference type="ChEBI" id="CHEBI:16016"/>
        <dbReference type="ChEBI" id="CHEBI:57642"/>
        <dbReference type="ChEBI" id="CHEBI:58702"/>
        <dbReference type="EC" id="2.7.1.121"/>
    </reaction>
</comment>
<dbReference type="Gene3D" id="3.20.20.60">
    <property type="entry name" value="Phosphoenolpyruvate-binding domains"/>
    <property type="match status" value="1"/>
</dbReference>
<evidence type="ECO:0000256" key="5">
    <source>
        <dbReference type="ARBA" id="ARBA00020422"/>
    </source>
</evidence>
<evidence type="ECO:0000256" key="7">
    <source>
        <dbReference type="ARBA" id="ARBA00046577"/>
    </source>
</evidence>
<dbReference type="PROSITE" id="PS51096">
    <property type="entry name" value="PTS_EIIA_TYPE_4"/>
    <property type="match status" value="1"/>
</dbReference>
<comment type="subunit">
    <text evidence="7">Homodimer. The dihydroxyacetone kinase complex is composed of a homodimer of DhaM, a homodimer of DhaK and the subunit DhaL.</text>
</comment>
<comment type="function">
    <text evidence="2">Component of the dihydroxyacetone kinase complex, which is responsible for the phosphoenolpyruvate (PEP)-dependent phosphorylation of dihydroxyacetone. DhaM serves as the phosphoryl donor. Is phosphorylated by phosphoenolpyruvate in an EI- and HPr-dependent reaction, and a phosphorelay system on histidine residues finally leads to phosphoryl transfer to DhaL and dihydroxyacetone.</text>
</comment>
<dbReference type="Pfam" id="PF03610">
    <property type="entry name" value="EIIA-man"/>
    <property type="match status" value="1"/>
</dbReference>
<evidence type="ECO:0000256" key="2">
    <source>
        <dbReference type="ARBA" id="ARBA00002788"/>
    </source>
</evidence>
<dbReference type="Proteomes" id="UP000734511">
    <property type="component" value="Unassembled WGS sequence"/>
</dbReference>
<evidence type="ECO:0000259" key="10">
    <source>
        <dbReference type="PROSITE" id="PS51350"/>
    </source>
</evidence>
<dbReference type="InterPro" id="IPR015813">
    <property type="entry name" value="Pyrv/PenolPyrv_kinase-like_dom"/>
</dbReference>
<feature type="compositionally biased region" description="Basic and acidic residues" evidence="8">
    <location>
        <begin position="296"/>
        <end position="305"/>
    </location>
</feature>
<dbReference type="Pfam" id="PF02896">
    <property type="entry name" value="PEP-utilizers_C"/>
    <property type="match status" value="1"/>
</dbReference>
<dbReference type="PANTHER" id="PTHR46244:SF6">
    <property type="entry name" value="PHOSPHOENOLPYRUVATE-PROTEIN PHOSPHOTRANSFERASE"/>
    <property type="match status" value="1"/>
</dbReference>
<feature type="compositionally biased region" description="Basic and acidic residues" evidence="8">
    <location>
        <begin position="315"/>
        <end position="325"/>
    </location>
</feature>
<comment type="function">
    <text evidence="3">General (non sugar-specific) component of the phosphoenolpyruvate-dependent sugar phosphotransferase system (sugar PTS). This major carbohydrate active-transport system catalyzes the phosphorylation of incoming sugar substrates concomitantly with their translocation across the cell membrane. The phosphoryl group from phosphoenolpyruvate (PEP) is transferred to the phosphoryl carrier protein HPr by enzyme I. Phospho-HPr then transfers it to the PTS EIIA domain.</text>
</comment>
<feature type="domain" description="PTS EIIA type-4" evidence="9">
    <location>
        <begin position="2"/>
        <end position="135"/>
    </location>
</feature>
<name>A0ABX0ZN03_9ACTN</name>
<evidence type="ECO:0000256" key="3">
    <source>
        <dbReference type="ARBA" id="ARBA00003681"/>
    </source>
</evidence>
<feature type="domain" description="HPr" evidence="10">
    <location>
        <begin position="159"/>
        <end position="251"/>
    </location>
</feature>
<dbReference type="InterPro" id="IPR040442">
    <property type="entry name" value="Pyrv_kinase-like_dom_sf"/>
</dbReference>
<dbReference type="PROSITE" id="PS00369">
    <property type="entry name" value="PTS_HPR_HIS"/>
    <property type="match status" value="1"/>
</dbReference>
<dbReference type="Gene3D" id="3.40.50.510">
    <property type="entry name" value="Phosphotransferase system, mannose-type IIA component"/>
    <property type="match status" value="1"/>
</dbReference>
<organism evidence="11 12">
    <name type="scientific">Actinacidiphila epipremni</name>
    <dbReference type="NCBI Taxonomy" id="2053013"/>
    <lineage>
        <taxon>Bacteria</taxon>
        <taxon>Bacillati</taxon>
        <taxon>Actinomycetota</taxon>
        <taxon>Actinomycetes</taxon>
        <taxon>Kitasatosporales</taxon>
        <taxon>Streptomycetaceae</taxon>
        <taxon>Actinacidiphila</taxon>
    </lineage>
</organism>
<feature type="region of interest" description="Disordered" evidence="8">
    <location>
        <begin position="248"/>
        <end position="332"/>
    </location>
</feature>
<dbReference type="NCBIfam" id="TIGR02364">
    <property type="entry name" value="dha_pts"/>
    <property type="match status" value="1"/>
</dbReference>
<evidence type="ECO:0000256" key="4">
    <source>
        <dbReference type="ARBA" id="ARBA00012095"/>
    </source>
</evidence>
<dbReference type="PANTHER" id="PTHR46244">
    <property type="entry name" value="PHOSPHOENOLPYRUVATE-PROTEIN PHOSPHOTRANSFERASE"/>
    <property type="match status" value="1"/>
</dbReference>
<sequence length="646" mass="65706">MSVAIVVVSHSARLAEGAAELARAVSTTAVRLAVAAGIDDPRHPLGCDPLRVRAAIEEVDGADGVLVLMDLGSALLSAEFALGLLAPEARGRVLLCDAPFVEGLVAAAVASMSGAGLTEVAGHARAALQPKREHLAGRGHAPGADAHAALAFDEAAPPAAVVTFTVRTPQGLHARPAAAIVRAAGRRRATAVLRNLTSGTGPVPATSLNGLLTLGVRQGHQVQVAATGPEAPALTADLRALAARDFTQPEGAPRDAADEDGLPGAGDEDGRPAAGATGTRRGVTAEGVLPDTADAGTRRDTDGNRARPGAGAARARRDVEADRARPRAAAGAAAYTQDGVRIRVVADVGRVGDVADAEAAGADGIGVVRAESLFGGDPVLPGEDEQAALYARICSALPGRPVVLRTLDAGGDTAPAPPGLRGIRLTLRQPELMVPQLRAALRTAAAGHPLRLLLPMVTVADEIHRTRELLRQARADLAAEGLHPPGHLPLGITVDTPAAALKAGTLLGAADFVAIGTDDLTRYTLAAERGDADVAHLLREWDPAVLRLIASVAAAAGESGESGVPVAVLGAAARDPRMLPLLLGLGVRELAVPAVDIAAVKEQVRRLDTGRLAPAAARALRAGSAEEVLRMVDRMDPGLAPQNGET</sequence>
<dbReference type="Gene3D" id="3.30.1340.10">
    <property type="entry name" value="HPr-like"/>
    <property type="match status" value="1"/>
</dbReference>
<dbReference type="InterPro" id="IPR000032">
    <property type="entry name" value="HPr-like"/>
</dbReference>